<sequence length="469" mass="48703">MEILINLGYLVAAVLFILGIKGMTTPKTAVRGNQFSASGMLIAVIVALLDHNVVSYEYIIIGVLIGGTIGGIMAKKVAMTDMPEMVAALNGIGGGASLLVAAANYLESQKLAEMGKFVPTYDWSIAVILSILIGAVTLTGSFVAVGKLKGKIGDSNKVKLFKWIVKLCLLTLLAGAGYFAAVDPLHADLLVAGLIVLCLVLGVCLVMPIGGADMPVVVSLLNSYSGLAGAAAGFVLGNNGLIITGSLVGASGIILTSIMCKAMNRSLTNVLFGGSMAATAGVSKSENDAFYEGKVKFSSADELAMLLDGAQKVVFVPGYGLAVAQAQHATRELANMLEANGAEVKYAIHPVAGRMPGHMNVLLAEAEVPYDQLVEMDTINPEFSQTDVAIVLGANDVVNPAASKDPNSPIFGMPILDVHNARTVVVVKRGLSPGFAGIPNELFIRDNSLMVSGDAKKVLQDTISALKDL</sequence>
<evidence type="ECO:0000256" key="6">
    <source>
        <dbReference type="ARBA" id="ARBA00014581"/>
    </source>
</evidence>
<evidence type="ECO:0000256" key="15">
    <source>
        <dbReference type="ARBA" id="ARBA00048202"/>
    </source>
</evidence>
<feature type="domain" description="NADP transhydrogenase beta-like" evidence="18">
    <location>
        <begin position="6"/>
        <end position="463"/>
    </location>
</feature>
<comment type="subcellular location">
    <subcellularLocation>
        <location evidence="2">Cell inner membrane</location>
        <topology evidence="2">Multi-pass membrane protein</topology>
    </subcellularLocation>
</comment>
<dbReference type="InterPro" id="IPR029035">
    <property type="entry name" value="DHS-like_NAD/FAD-binding_dom"/>
</dbReference>
<keyword evidence="9 17" id="KW-0812">Transmembrane</keyword>
<evidence type="ECO:0000256" key="17">
    <source>
        <dbReference type="SAM" id="Phobius"/>
    </source>
</evidence>
<reference evidence="19 20" key="1">
    <citation type="submission" date="2020-12" db="EMBL/GenBank/DDBJ databases">
        <title>Novel Thalassolituus-related marine hydrocarbonoclastic bacteria mediated algae-derived hydrocarbons mineralization in twilight zone of the northern South China Sea.</title>
        <authorList>
            <person name="Dong C."/>
        </authorList>
    </citation>
    <scope>NUCLEOTIDE SEQUENCE [LARGE SCALE GENOMIC DNA]</scope>
    <source>
        <strain evidence="19 20">IMCC1826</strain>
    </source>
</reference>
<keyword evidence="14 16" id="KW-0472">Membrane</keyword>
<dbReference type="Gene3D" id="3.40.50.1220">
    <property type="entry name" value="TPP-binding domain"/>
    <property type="match status" value="1"/>
</dbReference>
<keyword evidence="10 16" id="KW-0521">NADP</keyword>
<dbReference type="Pfam" id="PF02233">
    <property type="entry name" value="PNTB"/>
    <property type="match status" value="1"/>
</dbReference>
<proteinExistence type="inferred from homology"/>
<comment type="similarity">
    <text evidence="3 16">Belongs to the PNT beta subunit family.</text>
</comment>
<dbReference type="PIRSF" id="PIRSF000204">
    <property type="entry name" value="PNTB"/>
    <property type="match status" value="1"/>
</dbReference>
<comment type="catalytic activity">
    <reaction evidence="15 16">
        <text>NAD(+) + NADPH + H(+)(in) = NADH + NADP(+) + H(+)(out)</text>
        <dbReference type="Rhea" id="RHEA:47992"/>
        <dbReference type="ChEBI" id="CHEBI:15378"/>
        <dbReference type="ChEBI" id="CHEBI:57540"/>
        <dbReference type="ChEBI" id="CHEBI:57783"/>
        <dbReference type="ChEBI" id="CHEBI:57945"/>
        <dbReference type="ChEBI" id="CHEBI:58349"/>
        <dbReference type="EC" id="7.1.1.1"/>
    </reaction>
</comment>
<dbReference type="RefSeq" id="WP_225670910.1">
    <property type="nucleotide sequence ID" value="NZ_JAEDAH010000005.1"/>
</dbReference>
<feature type="transmembrane region" description="Helical" evidence="17">
    <location>
        <begin position="187"/>
        <end position="209"/>
    </location>
</feature>
<evidence type="ECO:0000259" key="18">
    <source>
        <dbReference type="Pfam" id="PF02233"/>
    </source>
</evidence>
<evidence type="ECO:0000313" key="19">
    <source>
        <dbReference type="EMBL" id="MCA6062201.1"/>
    </source>
</evidence>
<feature type="transmembrane region" description="Helical" evidence="17">
    <location>
        <begin position="160"/>
        <end position="181"/>
    </location>
</feature>
<evidence type="ECO:0000256" key="11">
    <source>
        <dbReference type="ARBA" id="ARBA00022967"/>
    </source>
</evidence>
<gene>
    <name evidence="19" type="ORF">I9W95_01130</name>
</gene>
<evidence type="ECO:0000256" key="7">
    <source>
        <dbReference type="ARBA" id="ARBA00022475"/>
    </source>
</evidence>
<evidence type="ECO:0000256" key="16">
    <source>
        <dbReference type="PIRNR" id="PIRNR000204"/>
    </source>
</evidence>
<comment type="subunit">
    <text evidence="4">Heterodimer of an alpha and a beta chain.</text>
</comment>
<keyword evidence="8 16" id="KW-0997">Cell inner membrane</keyword>
<comment type="function">
    <text evidence="1 16">The transhydrogenation between NADH and NADP is coupled to respiration and ATP hydrolysis and functions as a proton pump across the membrane.</text>
</comment>
<evidence type="ECO:0000256" key="2">
    <source>
        <dbReference type="ARBA" id="ARBA00004429"/>
    </source>
</evidence>
<keyword evidence="20" id="KW-1185">Reference proteome</keyword>
<organism evidence="19 20">
    <name type="scientific">Thalassolituus marinus</name>
    <dbReference type="NCBI Taxonomy" id="671053"/>
    <lineage>
        <taxon>Bacteria</taxon>
        <taxon>Pseudomonadati</taxon>
        <taxon>Pseudomonadota</taxon>
        <taxon>Gammaproteobacteria</taxon>
        <taxon>Oceanospirillales</taxon>
        <taxon>Oceanospirillaceae</taxon>
        <taxon>Thalassolituus</taxon>
    </lineage>
</organism>
<evidence type="ECO:0000256" key="3">
    <source>
        <dbReference type="ARBA" id="ARBA00007919"/>
    </source>
</evidence>
<evidence type="ECO:0000256" key="4">
    <source>
        <dbReference type="ARBA" id="ARBA00011870"/>
    </source>
</evidence>
<dbReference type="EMBL" id="JAEDAH010000005">
    <property type="protein sequence ID" value="MCA6062201.1"/>
    <property type="molecule type" value="Genomic_DNA"/>
</dbReference>
<keyword evidence="7 16" id="KW-1003">Cell membrane</keyword>
<evidence type="ECO:0000256" key="8">
    <source>
        <dbReference type="ARBA" id="ARBA00022519"/>
    </source>
</evidence>
<evidence type="ECO:0000256" key="12">
    <source>
        <dbReference type="ARBA" id="ARBA00022989"/>
    </source>
</evidence>
<feature type="transmembrane region" description="Helical" evidence="17">
    <location>
        <begin position="86"/>
        <end position="105"/>
    </location>
</feature>
<feature type="transmembrane region" description="Helical" evidence="17">
    <location>
        <begin position="241"/>
        <end position="260"/>
    </location>
</feature>
<evidence type="ECO:0000256" key="13">
    <source>
        <dbReference type="ARBA" id="ARBA00023027"/>
    </source>
</evidence>
<dbReference type="PANTHER" id="PTHR44758:SF1">
    <property type="entry name" value="NAD(P) TRANSHYDROGENASE SUBUNIT BETA"/>
    <property type="match status" value="1"/>
</dbReference>
<dbReference type="InterPro" id="IPR012136">
    <property type="entry name" value="NADH_DH_b"/>
</dbReference>
<protein>
    <recommendedName>
        <fullName evidence="6 16">NAD(P) transhydrogenase subunit beta</fullName>
        <ecNumber evidence="5 16">7.1.1.1</ecNumber>
    </recommendedName>
    <alternativeName>
        <fullName evidence="16">Nicotinamide nucleotide transhydrogenase subunit beta</fullName>
    </alternativeName>
</protein>
<keyword evidence="12 17" id="KW-1133">Transmembrane helix</keyword>
<evidence type="ECO:0000256" key="10">
    <source>
        <dbReference type="ARBA" id="ARBA00022857"/>
    </source>
</evidence>
<dbReference type="PANTHER" id="PTHR44758">
    <property type="entry name" value="NAD(P) TRANSHYDROGENASE SUBUNIT BETA"/>
    <property type="match status" value="1"/>
</dbReference>
<comment type="caution">
    <text evidence="19">The sequence shown here is derived from an EMBL/GenBank/DDBJ whole genome shotgun (WGS) entry which is preliminary data.</text>
</comment>
<accession>A0ABS7ZKF8</accession>
<dbReference type="SUPFAM" id="SSF52467">
    <property type="entry name" value="DHS-like NAD/FAD-binding domain"/>
    <property type="match status" value="1"/>
</dbReference>
<feature type="transmembrane region" description="Helical" evidence="17">
    <location>
        <begin position="6"/>
        <end position="23"/>
    </location>
</feature>
<keyword evidence="13 16" id="KW-0520">NAD</keyword>
<dbReference type="Proteomes" id="UP000714380">
    <property type="component" value="Unassembled WGS sequence"/>
</dbReference>
<evidence type="ECO:0000313" key="20">
    <source>
        <dbReference type="Proteomes" id="UP000714380"/>
    </source>
</evidence>
<name>A0ABS7ZKF8_9GAMM</name>
<dbReference type="EC" id="7.1.1.1" evidence="5 16"/>
<evidence type="ECO:0000256" key="5">
    <source>
        <dbReference type="ARBA" id="ARBA00012943"/>
    </source>
</evidence>
<feature type="transmembrane region" description="Helical" evidence="17">
    <location>
        <begin position="125"/>
        <end position="148"/>
    </location>
</feature>
<feature type="transmembrane region" description="Helical" evidence="17">
    <location>
        <begin position="30"/>
        <end position="49"/>
    </location>
</feature>
<evidence type="ECO:0000256" key="9">
    <source>
        <dbReference type="ARBA" id="ARBA00022692"/>
    </source>
</evidence>
<evidence type="ECO:0000256" key="14">
    <source>
        <dbReference type="ARBA" id="ARBA00023136"/>
    </source>
</evidence>
<feature type="transmembrane region" description="Helical" evidence="17">
    <location>
        <begin position="55"/>
        <end position="74"/>
    </location>
</feature>
<keyword evidence="11 16" id="KW-1278">Translocase</keyword>
<evidence type="ECO:0000256" key="1">
    <source>
        <dbReference type="ARBA" id="ARBA00003943"/>
    </source>
</evidence>
<dbReference type="InterPro" id="IPR034300">
    <property type="entry name" value="PNTB-like"/>
</dbReference>